<gene>
    <name evidence="3" type="ORF">CLV94_2044</name>
</gene>
<dbReference type="Proteomes" id="UP000277579">
    <property type="component" value="Unassembled WGS sequence"/>
</dbReference>
<feature type="signal peptide" evidence="2">
    <location>
        <begin position="1"/>
        <end position="21"/>
    </location>
</feature>
<dbReference type="OrthoDB" id="799522at2"/>
<evidence type="ECO:0000313" key="4">
    <source>
        <dbReference type="Proteomes" id="UP000277579"/>
    </source>
</evidence>
<reference evidence="3 4" key="1">
    <citation type="submission" date="2018-10" db="EMBL/GenBank/DDBJ databases">
        <title>Genomic Encyclopedia of Archaeal and Bacterial Type Strains, Phase II (KMG-II): from individual species to whole genera.</title>
        <authorList>
            <person name="Goeker M."/>
        </authorList>
    </citation>
    <scope>NUCLEOTIDE SEQUENCE [LARGE SCALE GENOMIC DNA]</scope>
    <source>
        <strain evidence="3 4">DSM 29537</strain>
    </source>
</reference>
<evidence type="ECO:0000256" key="1">
    <source>
        <dbReference type="SAM" id="MobiDB-lite"/>
    </source>
</evidence>
<proteinExistence type="predicted"/>
<dbReference type="RefSeq" id="WP_121376366.1">
    <property type="nucleotide sequence ID" value="NZ_RBLC01000002.1"/>
</dbReference>
<dbReference type="AlphaFoldDB" id="A0A495MCR4"/>
<accession>A0A495MCR4</accession>
<dbReference type="EMBL" id="RBLC01000002">
    <property type="protein sequence ID" value="RKS23140.1"/>
    <property type="molecule type" value="Genomic_DNA"/>
</dbReference>
<organism evidence="3 4">
    <name type="scientific">Flavobacterium endophyticum</name>
    <dbReference type="NCBI Taxonomy" id="1540163"/>
    <lineage>
        <taxon>Bacteria</taxon>
        <taxon>Pseudomonadati</taxon>
        <taxon>Bacteroidota</taxon>
        <taxon>Flavobacteriia</taxon>
        <taxon>Flavobacteriales</taxon>
        <taxon>Flavobacteriaceae</taxon>
        <taxon>Flavobacterium</taxon>
    </lineage>
</organism>
<sequence length="153" mass="17025">MKSSKRLIFGMLLLISAISQAQVNVNVNIGNPPAWGPVGYTDVRYYYIPDIETYYDIQTSDYIYISKGKWIHGRTLPVAYRNYDLYGGYKVVLTDYRGNAPYANFKAHKIKYAKGYKGKPQKTIGAKPGKGNNKAQGKAKGHGEGKGHGKKGK</sequence>
<evidence type="ECO:0000313" key="3">
    <source>
        <dbReference type="EMBL" id="RKS23140.1"/>
    </source>
</evidence>
<evidence type="ECO:0000256" key="2">
    <source>
        <dbReference type="SAM" id="SignalP"/>
    </source>
</evidence>
<keyword evidence="4" id="KW-1185">Reference proteome</keyword>
<feature type="compositionally biased region" description="Low complexity" evidence="1">
    <location>
        <begin position="125"/>
        <end position="138"/>
    </location>
</feature>
<comment type="caution">
    <text evidence="3">The sequence shown here is derived from an EMBL/GenBank/DDBJ whole genome shotgun (WGS) entry which is preliminary data.</text>
</comment>
<keyword evidence="2" id="KW-0732">Signal</keyword>
<protein>
    <submittedName>
        <fullName evidence="3">Uncharacterized protein</fullName>
    </submittedName>
</protein>
<name>A0A495MCR4_9FLAO</name>
<feature type="region of interest" description="Disordered" evidence="1">
    <location>
        <begin position="117"/>
        <end position="153"/>
    </location>
</feature>
<feature type="chain" id="PRO_5019839163" evidence="2">
    <location>
        <begin position="22"/>
        <end position="153"/>
    </location>
</feature>